<dbReference type="AlphaFoldDB" id="A0AAV4XMC8"/>
<evidence type="ECO:0000313" key="2">
    <source>
        <dbReference type="EMBL" id="GIY96277.1"/>
    </source>
</evidence>
<protein>
    <submittedName>
        <fullName evidence="2">Uncharacterized protein</fullName>
    </submittedName>
</protein>
<feature type="compositionally biased region" description="Low complexity" evidence="1">
    <location>
        <begin position="92"/>
        <end position="101"/>
    </location>
</feature>
<gene>
    <name evidence="2" type="ORF">CEXT_726341</name>
</gene>
<proteinExistence type="predicted"/>
<feature type="region of interest" description="Disordered" evidence="1">
    <location>
        <begin position="82"/>
        <end position="101"/>
    </location>
</feature>
<name>A0AAV4XMC8_CAEEX</name>
<reference evidence="2 3" key="1">
    <citation type="submission" date="2021-06" db="EMBL/GenBank/DDBJ databases">
        <title>Caerostris extrusa draft genome.</title>
        <authorList>
            <person name="Kono N."/>
            <person name="Arakawa K."/>
        </authorList>
    </citation>
    <scope>NUCLEOTIDE SEQUENCE [LARGE SCALE GENOMIC DNA]</scope>
</reference>
<evidence type="ECO:0000256" key="1">
    <source>
        <dbReference type="SAM" id="MobiDB-lite"/>
    </source>
</evidence>
<accession>A0AAV4XMC8</accession>
<evidence type="ECO:0000313" key="3">
    <source>
        <dbReference type="Proteomes" id="UP001054945"/>
    </source>
</evidence>
<sequence length="101" mass="10895">MDLDSKTCQVSCISLFPPNSAANHYQGATGDCRPHRPVFVQGDLPHIHQGAQRRMLRLCTPPAVLKAVANLNAFNDQNYDSPISPVPPPVIPSSSVSASKF</sequence>
<comment type="caution">
    <text evidence="2">The sequence shown here is derived from an EMBL/GenBank/DDBJ whole genome shotgun (WGS) entry which is preliminary data.</text>
</comment>
<organism evidence="2 3">
    <name type="scientific">Caerostris extrusa</name>
    <name type="common">Bark spider</name>
    <name type="synonym">Caerostris bankana</name>
    <dbReference type="NCBI Taxonomy" id="172846"/>
    <lineage>
        <taxon>Eukaryota</taxon>
        <taxon>Metazoa</taxon>
        <taxon>Ecdysozoa</taxon>
        <taxon>Arthropoda</taxon>
        <taxon>Chelicerata</taxon>
        <taxon>Arachnida</taxon>
        <taxon>Araneae</taxon>
        <taxon>Araneomorphae</taxon>
        <taxon>Entelegynae</taxon>
        <taxon>Araneoidea</taxon>
        <taxon>Araneidae</taxon>
        <taxon>Caerostris</taxon>
    </lineage>
</organism>
<dbReference type="EMBL" id="BPLR01000644">
    <property type="protein sequence ID" value="GIY96277.1"/>
    <property type="molecule type" value="Genomic_DNA"/>
</dbReference>
<keyword evidence="3" id="KW-1185">Reference proteome</keyword>
<dbReference type="Proteomes" id="UP001054945">
    <property type="component" value="Unassembled WGS sequence"/>
</dbReference>